<reference evidence="5 6" key="1">
    <citation type="journal article" date="2019" name="Int. J. Syst. Evol. Microbiol.">
        <title>The Global Catalogue of Microorganisms (GCM) 10K type strain sequencing project: providing services to taxonomists for standard genome sequencing and annotation.</title>
        <authorList>
            <consortium name="The Broad Institute Genomics Platform"/>
            <consortium name="The Broad Institute Genome Sequencing Center for Infectious Disease"/>
            <person name="Wu L."/>
            <person name="Ma J."/>
        </authorList>
    </citation>
    <scope>NUCLEOTIDE SEQUENCE [LARGE SCALE GENOMIC DNA]</scope>
    <source>
        <strain evidence="5 6">JCM 14942</strain>
    </source>
</reference>
<dbReference type="Gene3D" id="1.10.10.10">
    <property type="entry name" value="Winged helix-like DNA-binding domain superfamily/Winged helix DNA-binding domain"/>
    <property type="match status" value="1"/>
</dbReference>
<sequence>MAGGGPVLLPRARLHDILDRTEPRLTVLAAPSGFGKTSLARAWVETLDGTDVVWVTLENDLESRSAFWHTVLAGAGRLGMMGGPAPAPVLLTEVESSPDPAAVIARGLAGSTRPLLVVDAYEKVRAAAAQVDADLLQLVRLVPQLRVVVTTRTSGGLAAPARSLRGEVRLLTEDDLAFTLEETRDLVAAFGAPGTTDAAPGLHAATHGYPLALRAAMLARSQEDQARAGPGRHDPAWQALVAEDLRIQLERGASYSFVLATSVPPYLDADLAVELSDQVSGPAEVKEMLDELEWNGFGRWIPFAPGHQVFQYVESLRDAMLAEARLRPPAEQRRAAELSAAWLHRHGSYEAALEMAVGAGLFGIAARVYAAVVVTTQDAHSTSLVDRHLASVPSQALTQFPALAFGRGLACFRDPSLRGAAAGYFEISARWNRPRFPNPTAGEYLLGHVAKVVSLRLLGRVGESGRAAAEALAFHDRMPDADRERLSFLGPMALRHLGYSQFLAGDLAGARATISRAVAMATDPVVRNHTAVYAVGLGAVEGRTVEARSAQALLAPDAWRPGEDRSYANALGRIGDAVLRLDDFDFAGAAAAFDDTTFRDTTEFWPLLTWTLLHAHVGLGSAAAEARRVEEQLRRRPAPPVMGDSVAAAAVRGALAAAWLATGDRARATTLLRSRTRYAAQLAPATALASLLAGDAAGALAALPDLEARPGHTPRSLATLLVLGAAAAARTGQEEAAAALLERVLAQAGADGARLHLLYLPPEDLAALRRTAAERGTAAVRAHLAAPVPACFVAARTAVALTRQERAVLAALVHHTSRSELAAAMHLSENTVKTHLQRIYRKLGVRSRKAVLERAIELDLL</sequence>
<dbReference type="InterPro" id="IPR027417">
    <property type="entry name" value="P-loop_NTPase"/>
</dbReference>
<dbReference type="RefSeq" id="WP_344114276.1">
    <property type="nucleotide sequence ID" value="NZ_BAAAOR010000055.1"/>
</dbReference>
<dbReference type="SMART" id="SM00421">
    <property type="entry name" value="HTH_LUXR"/>
    <property type="match status" value="1"/>
</dbReference>
<dbReference type="Pfam" id="PF00196">
    <property type="entry name" value="GerE"/>
    <property type="match status" value="1"/>
</dbReference>
<dbReference type="Proteomes" id="UP001500842">
    <property type="component" value="Unassembled WGS sequence"/>
</dbReference>
<dbReference type="InterPro" id="IPR036388">
    <property type="entry name" value="WH-like_DNA-bd_sf"/>
</dbReference>
<dbReference type="CDD" id="cd06170">
    <property type="entry name" value="LuxR_C_like"/>
    <property type="match status" value="1"/>
</dbReference>
<proteinExistence type="predicted"/>
<protein>
    <recommendedName>
        <fullName evidence="4">HTH luxR-type domain-containing protein</fullName>
    </recommendedName>
</protein>
<evidence type="ECO:0000259" key="4">
    <source>
        <dbReference type="PROSITE" id="PS50043"/>
    </source>
</evidence>
<dbReference type="EMBL" id="BAAAOR010000055">
    <property type="protein sequence ID" value="GAA1549404.1"/>
    <property type="molecule type" value="Genomic_DNA"/>
</dbReference>
<evidence type="ECO:0000256" key="2">
    <source>
        <dbReference type="ARBA" id="ARBA00023125"/>
    </source>
</evidence>
<accession>A0ABN2BY01</accession>
<dbReference type="InterPro" id="IPR039420">
    <property type="entry name" value="WalR-like"/>
</dbReference>
<gene>
    <name evidence="5" type="ORF">GCM10009788_59020</name>
</gene>
<dbReference type="PANTHER" id="PTHR43214">
    <property type="entry name" value="TWO-COMPONENT RESPONSE REGULATOR"/>
    <property type="match status" value="1"/>
</dbReference>
<keyword evidence="1" id="KW-0805">Transcription regulation</keyword>
<keyword evidence="2" id="KW-0238">DNA-binding</keyword>
<dbReference type="InterPro" id="IPR016032">
    <property type="entry name" value="Sig_transdc_resp-reg_C-effctor"/>
</dbReference>
<keyword evidence="6" id="KW-1185">Reference proteome</keyword>
<dbReference type="Gene3D" id="3.40.50.300">
    <property type="entry name" value="P-loop containing nucleotide triphosphate hydrolases"/>
    <property type="match status" value="1"/>
</dbReference>
<evidence type="ECO:0000313" key="6">
    <source>
        <dbReference type="Proteomes" id="UP001500842"/>
    </source>
</evidence>
<dbReference type="InterPro" id="IPR000792">
    <property type="entry name" value="Tscrpt_reg_LuxR_C"/>
</dbReference>
<dbReference type="PRINTS" id="PR00038">
    <property type="entry name" value="HTHLUXR"/>
</dbReference>
<organism evidence="5 6">
    <name type="scientific">Nocardioides humi</name>
    <dbReference type="NCBI Taxonomy" id="449461"/>
    <lineage>
        <taxon>Bacteria</taxon>
        <taxon>Bacillati</taxon>
        <taxon>Actinomycetota</taxon>
        <taxon>Actinomycetes</taxon>
        <taxon>Propionibacteriales</taxon>
        <taxon>Nocardioidaceae</taxon>
        <taxon>Nocardioides</taxon>
    </lineage>
</organism>
<dbReference type="PANTHER" id="PTHR43214:SF24">
    <property type="entry name" value="TRANSCRIPTIONAL REGULATORY PROTEIN NARL-RELATED"/>
    <property type="match status" value="1"/>
</dbReference>
<dbReference type="PROSITE" id="PS50043">
    <property type="entry name" value="HTH_LUXR_2"/>
    <property type="match status" value="1"/>
</dbReference>
<evidence type="ECO:0000256" key="3">
    <source>
        <dbReference type="ARBA" id="ARBA00023163"/>
    </source>
</evidence>
<feature type="domain" description="HTH luxR-type" evidence="4">
    <location>
        <begin position="794"/>
        <end position="859"/>
    </location>
</feature>
<dbReference type="SUPFAM" id="SSF46894">
    <property type="entry name" value="C-terminal effector domain of the bipartite response regulators"/>
    <property type="match status" value="1"/>
</dbReference>
<evidence type="ECO:0000313" key="5">
    <source>
        <dbReference type="EMBL" id="GAA1549404.1"/>
    </source>
</evidence>
<comment type="caution">
    <text evidence="5">The sequence shown here is derived from an EMBL/GenBank/DDBJ whole genome shotgun (WGS) entry which is preliminary data.</text>
</comment>
<keyword evidence="3" id="KW-0804">Transcription</keyword>
<name>A0ABN2BY01_9ACTN</name>
<dbReference type="SUPFAM" id="SSF52540">
    <property type="entry name" value="P-loop containing nucleoside triphosphate hydrolases"/>
    <property type="match status" value="1"/>
</dbReference>
<evidence type="ECO:0000256" key="1">
    <source>
        <dbReference type="ARBA" id="ARBA00023015"/>
    </source>
</evidence>